<dbReference type="SUPFAM" id="SSF53597">
    <property type="entry name" value="Dihydrofolate reductase-like"/>
    <property type="match status" value="1"/>
</dbReference>
<reference evidence="5" key="1">
    <citation type="submission" date="2019-11" db="EMBL/GenBank/DDBJ databases">
        <title>Microbial mats filling the niche in hypersaline microbial mats.</title>
        <authorList>
            <person name="Wong H.L."/>
            <person name="Macleod F.I."/>
            <person name="White R.A. III"/>
            <person name="Burns B.P."/>
        </authorList>
    </citation>
    <scope>NUCLEOTIDE SEQUENCE</scope>
    <source>
        <strain evidence="5">Rbin_158</strain>
    </source>
</reference>
<evidence type="ECO:0000313" key="5">
    <source>
        <dbReference type="EMBL" id="MBD3323737.1"/>
    </source>
</evidence>
<name>A0A9D5JTL8_9BACT</name>
<dbReference type="Proteomes" id="UP000649604">
    <property type="component" value="Unassembled WGS sequence"/>
</dbReference>
<comment type="pathway">
    <text evidence="1">Cofactor biosynthesis; riboflavin biosynthesis.</text>
</comment>
<dbReference type="InterPro" id="IPR002734">
    <property type="entry name" value="RibDG_C"/>
</dbReference>
<keyword evidence="2" id="KW-0521">NADP</keyword>
<proteinExistence type="predicted"/>
<dbReference type="GO" id="GO:0009231">
    <property type="term" value="P:riboflavin biosynthetic process"/>
    <property type="evidence" value="ECO:0007669"/>
    <property type="project" value="InterPro"/>
</dbReference>
<dbReference type="PANTHER" id="PTHR38011:SF7">
    <property type="entry name" value="2,5-DIAMINO-6-RIBOSYLAMINO-4(3H)-PYRIMIDINONE 5'-PHOSPHATE REDUCTASE"/>
    <property type="match status" value="1"/>
</dbReference>
<evidence type="ECO:0000259" key="4">
    <source>
        <dbReference type="Pfam" id="PF01872"/>
    </source>
</evidence>
<evidence type="ECO:0000256" key="2">
    <source>
        <dbReference type="ARBA" id="ARBA00022857"/>
    </source>
</evidence>
<dbReference type="Pfam" id="PF01872">
    <property type="entry name" value="RibD_C"/>
    <property type="match status" value="1"/>
</dbReference>
<protein>
    <submittedName>
        <fullName evidence="5">GTP cyclohydrolase</fullName>
    </submittedName>
</protein>
<dbReference type="InterPro" id="IPR024072">
    <property type="entry name" value="DHFR-like_dom_sf"/>
</dbReference>
<dbReference type="GO" id="GO:0008703">
    <property type="term" value="F:5-amino-6-(5-phosphoribosylamino)uracil reductase activity"/>
    <property type="evidence" value="ECO:0007669"/>
    <property type="project" value="InterPro"/>
</dbReference>
<gene>
    <name evidence="5" type="ORF">GF339_04075</name>
</gene>
<evidence type="ECO:0000313" key="6">
    <source>
        <dbReference type="Proteomes" id="UP000649604"/>
    </source>
</evidence>
<keyword evidence="3" id="KW-0560">Oxidoreductase</keyword>
<dbReference type="Gene3D" id="3.40.430.10">
    <property type="entry name" value="Dihydrofolate Reductase, subunit A"/>
    <property type="match status" value="1"/>
</dbReference>
<dbReference type="InterPro" id="IPR050765">
    <property type="entry name" value="Riboflavin_Biosynth_HTPR"/>
</dbReference>
<dbReference type="EMBL" id="WJJP01000125">
    <property type="protein sequence ID" value="MBD3323737.1"/>
    <property type="molecule type" value="Genomic_DNA"/>
</dbReference>
<evidence type="ECO:0000256" key="1">
    <source>
        <dbReference type="ARBA" id="ARBA00005104"/>
    </source>
</evidence>
<evidence type="ECO:0000256" key="3">
    <source>
        <dbReference type="ARBA" id="ARBA00023002"/>
    </source>
</evidence>
<accession>A0A9D5JTL8</accession>
<dbReference type="AlphaFoldDB" id="A0A9D5JTL8"/>
<feature type="domain" description="Bacterial bifunctional deaminase-reductase C-terminal" evidence="4">
    <location>
        <begin position="25"/>
        <end position="231"/>
    </location>
</feature>
<dbReference type="PANTHER" id="PTHR38011">
    <property type="entry name" value="DIHYDROFOLATE REDUCTASE FAMILY PROTEIN (AFU_ORTHOLOGUE AFUA_8G06820)"/>
    <property type="match status" value="1"/>
</dbReference>
<organism evidence="5 6">
    <name type="scientific">candidate division KSB3 bacterium</name>
    <dbReference type="NCBI Taxonomy" id="2044937"/>
    <lineage>
        <taxon>Bacteria</taxon>
        <taxon>candidate division KSB3</taxon>
    </lineage>
</organism>
<comment type="caution">
    <text evidence="5">The sequence shown here is derived from an EMBL/GenBank/DDBJ whole genome shotgun (WGS) entry which is preliminary data.</text>
</comment>
<sequence>MQKNPNTFFTKIAQADAFCRTKRRPFIAVSYAQSVNGSIAPRNKEQMYLSGRQSLVLTHRLRSVCDAILVGIETVLIDDPQLTVRLVEGKNPQPIILDTRLRIPIEATLMRQIGRQVLIVSGQQPSSAKAAQLQQAGATILPCATNAEGRIDLRVLVNVLAQRGIRSLMVEGGAGVITSFINLQLVDYFIITITPKLLEGVQVIRPSPLMRLSCLQLGEVEYQQLDDDIVLWAQPVWDEE</sequence>